<dbReference type="EMBL" id="CP000783">
    <property type="protein sequence ID" value="ABU77449.1"/>
    <property type="molecule type" value="Genomic_DNA"/>
</dbReference>
<name>A7MFE9_CROS8</name>
<reference evidence="1 2" key="1">
    <citation type="journal article" date="2010" name="PLoS ONE">
        <title>Genome sequence of Cronobacter sakazakii BAA-894 and comparative genomic hybridization analysis with other Cronobacter species.</title>
        <authorList>
            <person name="Kucerova E."/>
            <person name="Clifton S.W."/>
            <person name="Xia X.Q."/>
            <person name="Long F."/>
            <person name="Porwollik S."/>
            <person name="Fulton L."/>
            <person name="Fronick C."/>
            <person name="Minx P."/>
            <person name="Kyung K."/>
            <person name="Warren W."/>
            <person name="Fulton R."/>
            <person name="Feng D."/>
            <person name="Wollam A."/>
            <person name="Shah N."/>
            <person name="Bhonagiri V."/>
            <person name="Nash W.E."/>
            <person name="Hallsworth-Pepin K."/>
            <person name="Wilson R.K."/>
            <person name="McClelland M."/>
            <person name="Forsythe S.J."/>
        </authorList>
    </citation>
    <scope>NUCLEOTIDE SEQUENCE [LARGE SCALE GENOMIC DNA]</scope>
    <source>
        <strain evidence="1 2">ATCC BAA-894</strain>
    </source>
</reference>
<sequence>MTNLTRIINKMKIFQARNAPLNLGAAILQLEAPDDEFYKTARPVMKDPAAGRRQLLARSTD</sequence>
<accession>A7MFE9</accession>
<organism evidence="1 2">
    <name type="scientific">Cronobacter sakazakii (strain ATCC BAA-894)</name>
    <name type="common">Enterobacter sakazakii</name>
    <dbReference type="NCBI Taxonomy" id="290339"/>
    <lineage>
        <taxon>Bacteria</taxon>
        <taxon>Pseudomonadati</taxon>
        <taxon>Pseudomonadota</taxon>
        <taxon>Gammaproteobacteria</taxon>
        <taxon>Enterobacterales</taxon>
        <taxon>Enterobacteriaceae</taxon>
        <taxon>Cronobacter</taxon>
    </lineage>
</organism>
<dbReference type="KEGG" id="esa:ESA_02200"/>
<dbReference type="HOGENOM" id="CLU_2914747_0_0_6"/>
<dbReference type="Proteomes" id="UP000000260">
    <property type="component" value="Chromosome"/>
</dbReference>
<keyword evidence="2" id="KW-1185">Reference proteome</keyword>
<gene>
    <name evidence="1" type="ordered locus">ESA_02200</name>
</gene>
<dbReference type="AlphaFoldDB" id="A7MFE9"/>
<evidence type="ECO:0000313" key="2">
    <source>
        <dbReference type="Proteomes" id="UP000000260"/>
    </source>
</evidence>
<evidence type="ECO:0000313" key="1">
    <source>
        <dbReference type="EMBL" id="ABU77449.1"/>
    </source>
</evidence>
<proteinExistence type="predicted"/>
<protein>
    <submittedName>
        <fullName evidence="1">Uncharacterized protein</fullName>
    </submittedName>
</protein>